<accession>A0A0K2VAL7</accession>
<name>A0A0K2VAL7_LEPSM</name>
<dbReference type="AlphaFoldDB" id="A0A0K2VAL7"/>
<dbReference type="EMBL" id="HACA01030232">
    <property type="protein sequence ID" value="CDW47593.1"/>
    <property type="molecule type" value="Transcribed_RNA"/>
</dbReference>
<organism evidence="1">
    <name type="scientific">Lepeophtheirus salmonis</name>
    <name type="common">Salmon louse</name>
    <name type="synonym">Caligus salmonis</name>
    <dbReference type="NCBI Taxonomy" id="72036"/>
    <lineage>
        <taxon>Eukaryota</taxon>
        <taxon>Metazoa</taxon>
        <taxon>Ecdysozoa</taxon>
        <taxon>Arthropoda</taxon>
        <taxon>Crustacea</taxon>
        <taxon>Multicrustacea</taxon>
        <taxon>Hexanauplia</taxon>
        <taxon>Copepoda</taxon>
        <taxon>Siphonostomatoida</taxon>
        <taxon>Caligidae</taxon>
        <taxon>Lepeophtheirus</taxon>
    </lineage>
</organism>
<protein>
    <submittedName>
        <fullName evidence="1">Uncharacterized protein</fullName>
    </submittedName>
</protein>
<sequence length="108" mass="12112">MKAQPDTGAIECIISHDLLLEYNIEIDSTKRLSILVAKSSSLRCNGAVCLRIKIEEVSGTDITAYVTLDLQDDLIASWHGLQKRRIIPEYFPQVIEVSPNESIIRKTV</sequence>
<evidence type="ECO:0000313" key="1">
    <source>
        <dbReference type="EMBL" id="CDW47593.1"/>
    </source>
</evidence>
<reference evidence="1" key="1">
    <citation type="submission" date="2014-05" db="EMBL/GenBank/DDBJ databases">
        <authorList>
            <person name="Chronopoulou M."/>
        </authorList>
    </citation>
    <scope>NUCLEOTIDE SEQUENCE</scope>
    <source>
        <tissue evidence="1">Whole organism</tissue>
    </source>
</reference>
<proteinExistence type="predicted"/>